<dbReference type="RefSeq" id="WP_165133720.1">
    <property type="nucleotide sequence ID" value="NZ_CP049253.1"/>
</dbReference>
<feature type="domain" description="Amine oxidase" evidence="2">
    <location>
        <begin position="16"/>
        <end position="162"/>
    </location>
</feature>
<protein>
    <submittedName>
        <fullName evidence="3">Monoamine oxidase</fullName>
    </submittedName>
</protein>
<reference evidence="3 4" key="1">
    <citation type="submission" date="2021-03" db="EMBL/GenBank/DDBJ databases">
        <title>Sequencing the genomes of 1000 actinobacteria strains.</title>
        <authorList>
            <person name="Klenk H.-P."/>
        </authorList>
    </citation>
    <scope>NUCLEOTIDE SEQUENCE [LARGE SCALE GENOMIC DNA]</scope>
    <source>
        <strain evidence="3 4">DSM 24221</strain>
    </source>
</reference>
<name>A0ABS4ZM52_9MICO</name>
<organism evidence="3 4">
    <name type="scientific">Microbacterium amylolyticum</name>
    <dbReference type="NCBI Taxonomy" id="936337"/>
    <lineage>
        <taxon>Bacteria</taxon>
        <taxon>Bacillati</taxon>
        <taxon>Actinomycetota</taxon>
        <taxon>Actinomycetes</taxon>
        <taxon>Micrococcales</taxon>
        <taxon>Microbacteriaceae</taxon>
        <taxon>Microbacterium</taxon>
    </lineage>
</organism>
<keyword evidence="4" id="KW-1185">Reference proteome</keyword>
<evidence type="ECO:0000313" key="4">
    <source>
        <dbReference type="Proteomes" id="UP001519362"/>
    </source>
</evidence>
<comment type="caution">
    <text evidence="3">The sequence shown here is derived from an EMBL/GenBank/DDBJ whole genome shotgun (WGS) entry which is preliminary data.</text>
</comment>
<dbReference type="InterPro" id="IPR036188">
    <property type="entry name" value="FAD/NAD-bd_sf"/>
</dbReference>
<dbReference type="PANTHER" id="PTHR43563">
    <property type="entry name" value="AMINE OXIDASE"/>
    <property type="match status" value="1"/>
</dbReference>
<gene>
    <name evidence="3" type="ORF">JOF34_002122</name>
</gene>
<proteinExistence type="inferred from homology"/>
<dbReference type="PANTHER" id="PTHR43563:SF14">
    <property type="entry name" value="AMINE OXIDASE"/>
    <property type="match status" value="1"/>
</dbReference>
<dbReference type="Pfam" id="PF01593">
    <property type="entry name" value="Amino_oxidase"/>
    <property type="match status" value="1"/>
</dbReference>
<dbReference type="EMBL" id="JAGIOL010000001">
    <property type="protein sequence ID" value="MBP2437536.1"/>
    <property type="molecule type" value="Genomic_DNA"/>
</dbReference>
<comment type="similarity">
    <text evidence="1">Belongs to the flavin monoamine oxidase family.</text>
</comment>
<evidence type="ECO:0000259" key="2">
    <source>
        <dbReference type="Pfam" id="PF01593"/>
    </source>
</evidence>
<dbReference type="Gene3D" id="3.50.50.60">
    <property type="entry name" value="FAD/NAD(P)-binding domain"/>
    <property type="match status" value="1"/>
</dbReference>
<dbReference type="InterPro" id="IPR050703">
    <property type="entry name" value="Flavin_MAO"/>
</dbReference>
<dbReference type="Proteomes" id="UP001519362">
    <property type="component" value="Unassembled WGS sequence"/>
</dbReference>
<dbReference type="SUPFAM" id="SSF51905">
    <property type="entry name" value="FAD/NAD(P)-binding domain"/>
    <property type="match status" value="1"/>
</dbReference>
<accession>A0ABS4ZM52</accession>
<evidence type="ECO:0000313" key="3">
    <source>
        <dbReference type="EMBL" id="MBP2437536.1"/>
    </source>
</evidence>
<dbReference type="InterPro" id="IPR002937">
    <property type="entry name" value="Amino_oxidase"/>
</dbReference>
<evidence type="ECO:0000256" key="1">
    <source>
        <dbReference type="ARBA" id="ARBA00005995"/>
    </source>
</evidence>
<sequence>MTEITRDVVIVGAGPTGLRAAADLVAQGVTVAVLEARDRVGGRTWTDTVDGARLEVGGQWVSPDQDALLATLDELGLDTFDRYRAGESVYIAKSGELARFTGDIFPVAAETEAEIVRLIALLDELAAELDPDRPWEHPRAKELDSVTFEAWLAAETDDAEARDNIVCLSEGGKAQIDSARF</sequence>
<dbReference type="PRINTS" id="PR00419">
    <property type="entry name" value="ADXRDTASE"/>
</dbReference>